<dbReference type="FunFam" id="2.60.40.10:FF:000199">
    <property type="entry name" value="next to BRCA1 gene 1 protein-like"/>
    <property type="match status" value="1"/>
</dbReference>
<dbReference type="AlphaFoldDB" id="A0A7J7KKM4"/>
<evidence type="ECO:0000256" key="1">
    <source>
        <dbReference type="ARBA" id="ARBA00004419"/>
    </source>
</evidence>
<sequence>MDVDNDIDGQLLQQLRTLGTQDREVLVKEFQRLLGNQLNPSACSFFLDMNNWNLTAAIGSYYDYELNAENGPQLSMVFVKDITIGEGESVRPNVNFIKTWKIKNSGNSSWPPGCSLKFTSGCQLGAAERVMIESLDPGAELDVSVPMTSPSVAGMYQGQWRMSSPTGVLFGDTIWVILQVSETGLLDITQEMYRFGGDLGNSQAKSTEHLDETYNPFSSPPRHSISNSQQESNRHLYVNGLSYAQANNGQQTISTQHDSQPNDASSWHISFQSKAEGEDMQ</sequence>
<evidence type="ECO:0000256" key="3">
    <source>
        <dbReference type="ARBA" id="ARBA00022771"/>
    </source>
</evidence>
<dbReference type="InterPro" id="IPR039517">
    <property type="entry name" value="C6orf106_UBA-like"/>
</dbReference>
<comment type="subcellular location">
    <subcellularLocation>
        <location evidence="1">Cytoplasmic vesicle</location>
        <location evidence="1">Autophagosome</location>
    </subcellularLocation>
</comment>
<evidence type="ECO:0000256" key="2">
    <source>
        <dbReference type="ARBA" id="ARBA00022723"/>
    </source>
</evidence>
<evidence type="ECO:0000313" key="8">
    <source>
        <dbReference type="EMBL" id="KAF6038571.1"/>
    </source>
</evidence>
<dbReference type="GO" id="GO:0000407">
    <property type="term" value="C:phagophore assembly site"/>
    <property type="evidence" value="ECO:0007669"/>
    <property type="project" value="TreeGrafter"/>
</dbReference>
<evidence type="ECO:0000313" key="9">
    <source>
        <dbReference type="Proteomes" id="UP000593567"/>
    </source>
</evidence>
<dbReference type="Pfam" id="PF14555">
    <property type="entry name" value="UBA_4"/>
    <property type="match status" value="1"/>
</dbReference>
<organism evidence="8 9">
    <name type="scientific">Bugula neritina</name>
    <name type="common">Brown bryozoan</name>
    <name type="synonym">Sertularia neritina</name>
    <dbReference type="NCBI Taxonomy" id="10212"/>
    <lineage>
        <taxon>Eukaryota</taxon>
        <taxon>Metazoa</taxon>
        <taxon>Spiralia</taxon>
        <taxon>Lophotrochozoa</taxon>
        <taxon>Bryozoa</taxon>
        <taxon>Gymnolaemata</taxon>
        <taxon>Cheilostomatida</taxon>
        <taxon>Flustrina</taxon>
        <taxon>Buguloidea</taxon>
        <taxon>Bugulidae</taxon>
        <taxon>Bugula</taxon>
    </lineage>
</organism>
<dbReference type="PANTHER" id="PTHR20930">
    <property type="entry name" value="OVARIAN CARCINOMA ANTIGEN CA125-RELATED"/>
    <property type="match status" value="1"/>
</dbReference>
<dbReference type="SUPFAM" id="SSF46934">
    <property type="entry name" value="UBA-like"/>
    <property type="match status" value="1"/>
</dbReference>
<keyword evidence="2" id="KW-0479">Metal-binding</keyword>
<proteinExistence type="predicted"/>
<dbReference type="PANTHER" id="PTHR20930:SF0">
    <property type="entry name" value="PROTEIN ILRUN"/>
    <property type="match status" value="1"/>
</dbReference>
<accession>A0A7J7KKM4</accession>
<feature type="domain" description="Nbr1 FW" evidence="7">
    <location>
        <begin position="83"/>
        <end position="180"/>
    </location>
</feature>
<dbReference type="Pfam" id="PF16158">
    <property type="entry name" value="N_BRCA1_IG"/>
    <property type="match status" value="1"/>
</dbReference>
<reference evidence="8" key="1">
    <citation type="submission" date="2020-06" db="EMBL/GenBank/DDBJ databases">
        <title>Draft genome of Bugula neritina, a colonial animal packing powerful symbionts and potential medicines.</title>
        <authorList>
            <person name="Rayko M."/>
        </authorList>
    </citation>
    <scope>NUCLEOTIDE SEQUENCE [LARGE SCALE GENOMIC DNA]</scope>
    <source>
        <strain evidence="8">Kwan_BN1</strain>
    </source>
</reference>
<dbReference type="CDD" id="cd14947">
    <property type="entry name" value="NBR1_like"/>
    <property type="match status" value="1"/>
</dbReference>
<feature type="region of interest" description="Disordered" evidence="6">
    <location>
        <begin position="211"/>
        <end position="231"/>
    </location>
</feature>
<dbReference type="FunFam" id="1.10.8.10:FF:000015">
    <property type="entry name" value="Chromosome 6 C6orf106 homolog"/>
    <property type="match status" value="1"/>
</dbReference>
<comment type="caution">
    <text evidence="8">The sequence shown here is derived from an EMBL/GenBank/DDBJ whole genome shotgun (WGS) entry which is preliminary data.</text>
</comment>
<dbReference type="Gene3D" id="1.10.8.10">
    <property type="entry name" value="DNA helicase RuvA subunit, C-terminal domain"/>
    <property type="match status" value="1"/>
</dbReference>
<dbReference type="GO" id="GO:0031410">
    <property type="term" value="C:cytoplasmic vesicle"/>
    <property type="evidence" value="ECO:0007669"/>
    <property type="project" value="UniProtKB-KW"/>
</dbReference>
<keyword evidence="3" id="KW-0863">Zinc-finger</keyword>
<protein>
    <submittedName>
        <fullName evidence="8">C6orf106</fullName>
    </submittedName>
</protein>
<evidence type="ECO:0000259" key="7">
    <source>
        <dbReference type="Pfam" id="PF16158"/>
    </source>
</evidence>
<keyword evidence="5" id="KW-0968">Cytoplasmic vesicle</keyword>
<evidence type="ECO:0000256" key="5">
    <source>
        <dbReference type="ARBA" id="ARBA00023329"/>
    </source>
</evidence>
<name>A0A7J7KKM4_BUGNE</name>
<dbReference type="InterPro" id="IPR009060">
    <property type="entry name" value="UBA-like_sf"/>
</dbReference>
<dbReference type="GO" id="GO:0016236">
    <property type="term" value="P:macroautophagy"/>
    <property type="evidence" value="ECO:0007669"/>
    <property type="project" value="TreeGrafter"/>
</dbReference>
<dbReference type="EMBL" id="VXIV02000396">
    <property type="protein sequence ID" value="KAF6038571.1"/>
    <property type="molecule type" value="Genomic_DNA"/>
</dbReference>
<dbReference type="Gene3D" id="2.60.40.10">
    <property type="entry name" value="Immunoglobulins"/>
    <property type="match status" value="1"/>
</dbReference>
<dbReference type="InterPro" id="IPR013783">
    <property type="entry name" value="Ig-like_fold"/>
</dbReference>
<evidence type="ECO:0000256" key="6">
    <source>
        <dbReference type="SAM" id="MobiDB-lite"/>
    </source>
</evidence>
<keyword evidence="9" id="KW-1185">Reference proteome</keyword>
<dbReference type="GO" id="GO:0008270">
    <property type="term" value="F:zinc ion binding"/>
    <property type="evidence" value="ECO:0007669"/>
    <property type="project" value="UniProtKB-KW"/>
</dbReference>
<gene>
    <name evidence="8" type="ORF">EB796_003121</name>
</gene>
<dbReference type="Proteomes" id="UP000593567">
    <property type="component" value="Unassembled WGS sequence"/>
</dbReference>
<dbReference type="GO" id="GO:0043130">
    <property type="term" value="F:ubiquitin binding"/>
    <property type="evidence" value="ECO:0007669"/>
    <property type="project" value="TreeGrafter"/>
</dbReference>
<evidence type="ECO:0000256" key="4">
    <source>
        <dbReference type="ARBA" id="ARBA00022833"/>
    </source>
</evidence>
<dbReference type="InterPro" id="IPR032350">
    <property type="entry name" value="Nbr1_FW"/>
</dbReference>
<dbReference type="CDD" id="cd14349">
    <property type="entry name" value="UBA_CF106"/>
    <property type="match status" value="1"/>
</dbReference>
<dbReference type="GO" id="GO:0005776">
    <property type="term" value="C:autophagosome"/>
    <property type="evidence" value="ECO:0007669"/>
    <property type="project" value="UniProtKB-SubCell"/>
</dbReference>
<dbReference type="OrthoDB" id="661148at2759"/>
<keyword evidence="4" id="KW-0862">Zinc</keyword>